<dbReference type="InterPro" id="IPR050624">
    <property type="entry name" value="HTH-type_Tx_Regulator"/>
</dbReference>
<sequence length="195" mass="21782">MDLQQRVVEAAEHSFREFGYKGTTMDNVARIANVGKGTIYTFFASKEALLDHILSRLVAEMEAVANASIAPADTFFNNLERALRSVLRFRGQHELLIKLAQEGKQLGTVAVIEGMARVEQAVTKYLRHHLEVGVSHGDVKPCNTELVAFIMLRTYTAIIADWESGHEPLSDEELMQIFQVVFAEGLNRARPQGQP</sequence>
<dbReference type="Proteomes" id="UP001164761">
    <property type="component" value="Chromosome"/>
</dbReference>
<dbReference type="PRINTS" id="PR00455">
    <property type="entry name" value="HTHTETR"/>
</dbReference>
<organism evidence="4 5">
    <name type="scientific">Alicyclobacillus fastidiosus</name>
    <dbReference type="NCBI Taxonomy" id="392011"/>
    <lineage>
        <taxon>Bacteria</taxon>
        <taxon>Bacillati</taxon>
        <taxon>Bacillota</taxon>
        <taxon>Bacilli</taxon>
        <taxon>Bacillales</taxon>
        <taxon>Alicyclobacillaceae</taxon>
        <taxon>Alicyclobacillus</taxon>
    </lineage>
</organism>
<dbReference type="Pfam" id="PF00440">
    <property type="entry name" value="TetR_N"/>
    <property type="match status" value="1"/>
</dbReference>
<dbReference type="Gene3D" id="1.10.10.60">
    <property type="entry name" value="Homeodomain-like"/>
    <property type="match status" value="1"/>
</dbReference>
<feature type="domain" description="HTH tetR-type" evidence="3">
    <location>
        <begin position="1"/>
        <end position="61"/>
    </location>
</feature>
<gene>
    <name evidence="4" type="ORF">NZD89_01125</name>
</gene>
<protein>
    <submittedName>
        <fullName evidence="4">TetR/AcrR family transcriptional regulator</fullName>
    </submittedName>
</protein>
<reference evidence="4" key="1">
    <citation type="submission" date="2022-08" db="EMBL/GenBank/DDBJ databases">
        <title>Alicyclobacillus fastidiosus DSM 17978, complete genome.</title>
        <authorList>
            <person name="Wang Q."/>
            <person name="Cai R."/>
            <person name="Wang Z."/>
        </authorList>
    </citation>
    <scope>NUCLEOTIDE SEQUENCE</scope>
    <source>
        <strain evidence="4">DSM 17978</strain>
    </source>
</reference>
<dbReference type="SUPFAM" id="SSF46689">
    <property type="entry name" value="Homeodomain-like"/>
    <property type="match status" value="1"/>
</dbReference>
<proteinExistence type="predicted"/>
<dbReference type="PANTHER" id="PTHR43479:SF11">
    <property type="entry name" value="ACREF_ENVCD OPERON REPRESSOR-RELATED"/>
    <property type="match status" value="1"/>
</dbReference>
<feature type="DNA-binding region" description="H-T-H motif" evidence="2">
    <location>
        <begin position="24"/>
        <end position="43"/>
    </location>
</feature>
<evidence type="ECO:0000259" key="3">
    <source>
        <dbReference type="PROSITE" id="PS50977"/>
    </source>
</evidence>
<dbReference type="RefSeq" id="WP_268006044.1">
    <property type="nucleotide sequence ID" value="NZ_BSUT01000001.1"/>
</dbReference>
<keyword evidence="1 2" id="KW-0238">DNA-binding</keyword>
<name>A0ABY6ZGX3_9BACL</name>
<dbReference type="SUPFAM" id="SSF48498">
    <property type="entry name" value="Tetracyclin repressor-like, C-terminal domain"/>
    <property type="match status" value="1"/>
</dbReference>
<dbReference type="InterPro" id="IPR009057">
    <property type="entry name" value="Homeodomain-like_sf"/>
</dbReference>
<dbReference type="InterPro" id="IPR023772">
    <property type="entry name" value="DNA-bd_HTH_TetR-type_CS"/>
</dbReference>
<dbReference type="Gene3D" id="1.10.357.10">
    <property type="entry name" value="Tetracycline Repressor, domain 2"/>
    <property type="match status" value="1"/>
</dbReference>
<accession>A0ABY6ZGX3</accession>
<evidence type="ECO:0000256" key="2">
    <source>
        <dbReference type="PROSITE-ProRule" id="PRU00335"/>
    </source>
</evidence>
<keyword evidence="5" id="KW-1185">Reference proteome</keyword>
<dbReference type="PANTHER" id="PTHR43479">
    <property type="entry name" value="ACREF/ENVCD OPERON REPRESSOR-RELATED"/>
    <property type="match status" value="1"/>
</dbReference>
<dbReference type="InterPro" id="IPR001647">
    <property type="entry name" value="HTH_TetR"/>
</dbReference>
<dbReference type="PROSITE" id="PS50977">
    <property type="entry name" value="HTH_TETR_2"/>
    <property type="match status" value="1"/>
</dbReference>
<dbReference type="PROSITE" id="PS01081">
    <property type="entry name" value="HTH_TETR_1"/>
    <property type="match status" value="1"/>
</dbReference>
<dbReference type="InterPro" id="IPR036271">
    <property type="entry name" value="Tet_transcr_reg_TetR-rel_C_sf"/>
</dbReference>
<evidence type="ECO:0000313" key="4">
    <source>
        <dbReference type="EMBL" id="WAH42150.1"/>
    </source>
</evidence>
<dbReference type="EMBL" id="CP104067">
    <property type="protein sequence ID" value="WAH42150.1"/>
    <property type="molecule type" value="Genomic_DNA"/>
</dbReference>
<evidence type="ECO:0000313" key="5">
    <source>
        <dbReference type="Proteomes" id="UP001164761"/>
    </source>
</evidence>
<evidence type="ECO:0000256" key="1">
    <source>
        <dbReference type="ARBA" id="ARBA00023125"/>
    </source>
</evidence>